<feature type="transmembrane region" description="Helical" evidence="1">
    <location>
        <begin position="50"/>
        <end position="68"/>
    </location>
</feature>
<feature type="transmembrane region" description="Helical" evidence="1">
    <location>
        <begin position="252"/>
        <end position="275"/>
    </location>
</feature>
<dbReference type="AlphaFoldDB" id="A0A542DP25"/>
<protein>
    <recommendedName>
        <fullName evidence="4">Magnesium transporter NIPA</fullName>
    </recommendedName>
</protein>
<name>A0A542DP25_AMYCI</name>
<keyword evidence="1" id="KW-1133">Transmembrane helix</keyword>
<evidence type="ECO:0000313" key="2">
    <source>
        <dbReference type="EMBL" id="TQJ04852.1"/>
    </source>
</evidence>
<evidence type="ECO:0000313" key="3">
    <source>
        <dbReference type="Proteomes" id="UP000320876"/>
    </source>
</evidence>
<evidence type="ECO:0008006" key="4">
    <source>
        <dbReference type="Google" id="ProtNLM"/>
    </source>
</evidence>
<dbReference type="RefSeq" id="WP_142000477.1">
    <property type="nucleotide sequence ID" value="NZ_VFML01000001.1"/>
</dbReference>
<feature type="transmembrane region" description="Helical" evidence="1">
    <location>
        <begin position="138"/>
        <end position="157"/>
    </location>
</feature>
<dbReference type="OrthoDB" id="5187629at2"/>
<keyword evidence="1" id="KW-0472">Membrane</keyword>
<keyword evidence="3" id="KW-1185">Reference proteome</keyword>
<organism evidence="2 3">
    <name type="scientific">Amycolatopsis cihanbeyliensis</name>
    <dbReference type="NCBI Taxonomy" id="1128664"/>
    <lineage>
        <taxon>Bacteria</taxon>
        <taxon>Bacillati</taxon>
        <taxon>Actinomycetota</taxon>
        <taxon>Actinomycetes</taxon>
        <taxon>Pseudonocardiales</taxon>
        <taxon>Pseudonocardiaceae</taxon>
        <taxon>Amycolatopsis</taxon>
    </lineage>
</organism>
<comment type="caution">
    <text evidence="2">The sequence shown here is derived from an EMBL/GenBank/DDBJ whole genome shotgun (WGS) entry which is preliminary data.</text>
</comment>
<reference evidence="2 3" key="1">
    <citation type="submission" date="2019-06" db="EMBL/GenBank/DDBJ databases">
        <title>Sequencing the genomes of 1000 actinobacteria strains.</title>
        <authorList>
            <person name="Klenk H.-P."/>
        </authorList>
    </citation>
    <scope>NUCLEOTIDE SEQUENCE [LARGE SCALE GENOMIC DNA]</scope>
    <source>
        <strain evidence="2 3">DSM 45679</strain>
    </source>
</reference>
<feature type="transmembrane region" description="Helical" evidence="1">
    <location>
        <begin position="105"/>
        <end position="126"/>
    </location>
</feature>
<sequence length="291" mass="28464">MTALAIVLAVLGAACNAVGAHLQHSGVRSTTGGGTLRLRALGRLARNHSWLRGVLVLAAGAVLQILALTFAPVSVVAPIVVLALPIIAVLNAVTGRAGLDSVGWVAVLLTGGAVAVLVSVSGATVAETSLPPSVVIEAGRLVAAVVAALALVALLGHGMLRCLAVATAAGAAYGLVVVLIRDVTYTARTDGLDALPVASLIGIVVAFLIGSWLVQLGYASGPPDVVVGAHTVVNPLTATAIGLSLLGEASGIAGGILAVLGACGAAAVAGVVVLARHHLDGARADLLNAAN</sequence>
<dbReference type="EMBL" id="VFML01000001">
    <property type="protein sequence ID" value="TQJ04852.1"/>
    <property type="molecule type" value="Genomic_DNA"/>
</dbReference>
<evidence type="ECO:0000256" key="1">
    <source>
        <dbReference type="SAM" id="Phobius"/>
    </source>
</evidence>
<dbReference type="PANTHER" id="PTHR40761:SF1">
    <property type="entry name" value="CONSERVED INTEGRAL MEMBRANE ALANINE VALINE AND LEUCINE RICH PROTEIN-RELATED"/>
    <property type="match status" value="1"/>
</dbReference>
<dbReference type="PANTHER" id="PTHR40761">
    <property type="entry name" value="CONSERVED INTEGRAL MEMBRANE ALANINE VALINE AND LEUCINE RICH PROTEIN-RELATED"/>
    <property type="match status" value="1"/>
</dbReference>
<dbReference type="Proteomes" id="UP000320876">
    <property type="component" value="Unassembled WGS sequence"/>
</dbReference>
<feature type="transmembrane region" description="Helical" evidence="1">
    <location>
        <begin position="75"/>
        <end position="93"/>
    </location>
</feature>
<feature type="transmembrane region" description="Helical" evidence="1">
    <location>
        <begin position="163"/>
        <end position="180"/>
    </location>
</feature>
<accession>A0A542DP25</accession>
<keyword evidence="1" id="KW-0812">Transmembrane</keyword>
<feature type="transmembrane region" description="Helical" evidence="1">
    <location>
        <begin position="192"/>
        <end position="214"/>
    </location>
</feature>
<gene>
    <name evidence="2" type="ORF">FB471_4662</name>
</gene>
<proteinExistence type="predicted"/>